<accession>A0A5Q4ZCH0</accession>
<gene>
    <name evidence="4" type="ORF">PDMSB3_1555</name>
</gene>
<dbReference type="AlphaFoldDB" id="A0A5Q4ZCH0"/>
<evidence type="ECO:0000313" key="4">
    <source>
        <dbReference type="EMBL" id="VVD32839.1"/>
    </source>
</evidence>
<keyword evidence="5" id="KW-1185">Reference proteome</keyword>
<proteinExistence type="predicted"/>
<dbReference type="InterPro" id="IPR013094">
    <property type="entry name" value="AB_hydrolase_3"/>
</dbReference>
<dbReference type="SUPFAM" id="SSF53474">
    <property type="entry name" value="alpha/beta-Hydrolases"/>
    <property type="match status" value="1"/>
</dbReference>
<organism evidence="4 5">
    <name type="scientific">Paraburkholderia dioscoreae</name>
    <dbReference type="NCBI Taxonomy" id="2604047"/>
    <lineage>
        <taxon>Bacteria</taxon>
        <taxon>Pseudomonadati</taxon>
        <taxon>Pseudomonadota</taxon>
        <taxon>Betaproteobacteria</taxon>
        <taxon>Burkholderiales</taxon>
        <taxon>Burkholderiaceae</taxon>
        <taxon>Paraburkholderia</taxon>
    </lineage>
</organism>
<dbReference type="GO" id="GO:0016787">
    <property type="term" value="F:hydrolase activity"/>
    <property type="evidence" value="ECO:0007669"/>
    <property type="project" value="UniProtKB-KW"/>
</dbReference>
<keyword evidence="2" id="KW-0732">Signal</keyword>
<dbReference type="Proteomes" id="UP000325811">
    <property type="component" value="Chromosome II"/>
</dbReference>
<feature type="signal peptide" evidence="2">
    <location>
        <begin position="1"/>
        <end position="26"/>
    </location>
</feature>
<keyword evidence="1" id="KW-0378">Hydrolase</keyword>
<sequence>MMHEMKNVLAGAVFVGSALSLTTAHAQDVKDNDAPYVPTACSAHVTEAPSNVADDQNIDPAVRQFLLPLNKDPSPFWEQPQPKPQEVLTGLQNKTPVDMSGVTISEKSLTVDGRTIKLFIMKPNHMAAHPGVILFLHGAVWLAGNFENHKRLVRDLVVESGQPAVFPEITNLPEGKFPVPLNQAYATLEWVSSHASEFGADPRRIAVAGNSVGGNMTAALNLMDKDRNGPKISYQVLLWPATNAGVDTCSYQEYANNRFLSRSFMQYGWDHYAPTEKERENPYVSPLRASTAELQGLPPTLVITEENDVLRDEGEAYAHRLQDAGVSTVFVRYNGTIHDFALLNGLRDLPATKAAIRQIADGIREHIGK</sequence>
<protein>
    <submittedName>
        <fullName evidence="4">Esterase/lipase</fullName>
    </submittedName>
</protein>
<dbReference type="InterPro" id="IPR029058">
    <property type="entry name" value="AB_hydrolase_fold"/>
</dbReference>
<reference evidence="4 5" key="1">
    <citation type="submission" date="2019-08" db="EMBL/GenBank/DDBJ databases">
        <authorList>
            <person name="Herpell B J."/>
        </authorList>
    </citation>
    <scope>NUCLEOTIDE SEQUENCE [LARGE SCALE GENOMIC DNA]</scope>
    <source>
        <strain evidence="5">Msb3</strain>
    </source>
</reference>
<dbReference type="PANTHER" id="PTHR48081">
    <property type="entry name" value="AB HYDROLASE SUPERFAMILY PROTEIN C4A8.06C"/>
    <property type="match status" value="1"/>
</dbReference>
<dbReference type="Gene3D" id="3.40.50.1820">
    <property type="entry name" value="alpha/beta hydrolase"/>
    <property type="match status" value="1"/>
</dbReference>
<feature type="domain" description="Alpha/beta hydrolase fold-3" evidence="3">
    <location>
        <begin position="133"/>
        <end position="341"/>
    </location>
</feature>
<dbReference type="KEGG" id="pdio:PDMSB3_1555.1"/>
<name>A0A5Q4ZCH0_9BURK</name>
<dbReference type="PANTHER" id="PTHR48081:SF8">
    <property type="entry name" value="ALPHA_BETA HYDROLASE FOLD-3 DOMAIN-CONTAINING PROTEIN-RELATED"/>
    <property type="match status" value="1"/>
</dbReference>
<evidence type="ECO:0000256" key="2">
    <source>
        <dbReference type="SAM" id="SignalP"/>
    </source>
</evidence>
<dbReference type="InterPro" id="IPR050300">
    <property type="entry name" value="GDXG_lipolytic_enzyme"/>
</dbReference>
<dbReference type="Pfam" id="PF07859">
    <property type="entry name" value="Abhydrolase_3"/>
    <property type="match status" value="1"/>
</dbReference>
<feature type="chain" id="PRO_5025058378" evidence="2">
    <location>
        <begin position="27"/>
        <end position="369"/>
    </location>
</feature>
<evidence type="ECO:0000259" key="3">
    <source>
        <dbReference type="Pfam" id="PF07859"/>
    </source>
</evidence>
<evidence type="ECO:0000256" key="1">
    <source>
        <dbReference type="ARBA" id="ARBA00022801"/>
    </source>
</evidence>
<evidence type="ECO:0000313" key="5">
    <source>
        <dbReference type="Proteomes" id="UP000325811"/>
    </source>
</evidence>
<dbReference type="EMBL" id="LR699554">
    <property type="protein sequence ID" value="VVD32839.1"/>
    <property type="molecule type" value="Genomic_DNA"/>
</dbReference>